<gene>
    <name evidence="3" type="ORF">AAF712_002726</name>
</gene>
<dbReference type="InterPro" id="IPR016162">
    <property type="entry name" value="Ald_DH_N"/>
</dbReference>
<accession>A0ABR3A8C4</accession>
<evidence type="ECO:0000313" key="4">
    <source>
        <dbReference type="Proteomes" id="UP001437256"/>
    </source>
</evidence>
<evidence type="ECO:0000259" key="2">
    <source>
        <dbReference type="Pfam" id="PF00171"/>
    </source>
</evidence>
<comment type="caution">
    <text evidence="3">The sequence shown here is derived from an EMBL/GenBank/DDBJ whole genome shotgun (WGS) entry which is preliminary data.</text>
</comment>
<dbReference type="EMBL" id="JBBXMP010000008">
    <property type="protein sequence ID" value="KAL0070236.1"/>
    <property type="molecule type" value="Genomic_DNA"/>
</dbReference>
<name>A0ABR3A8C4_9AGAR</name>
<keyword evidence="1" id="KW-0560">Oxidoreductase</keyword>
<organism evidence="3 4">
    <name type="scientific">Marasmius tenuissimus</name>
    <dbReference type="NCBI Taxonomy" id="585030"/>
    <lineage>
        <taxon>Eukaryota</taxon>
        <taxon>Fungi</taxon>
        <taxon>Dikarya</taxon>
        <taxon>Basidiomycota</taxon>
        <taxon>Agaricomycotina</taxon>
        <taxon>Agaricomycetes</taxon>
        <taxon>Agaricomycetidae</taxon>
        <taxon>Agaricales</taxon>
        <taxon>Marasmiineae</taxon>
        <taxon>Marasmiaceae</taxon>
        <taxon>Marasmius</taxon>
    </lineage>
</organism>
<feature type="domain" description="Aldehyde dehydrogenase" evidence="2">
    <location>
        <begin position="4"/>
        <end position="51"/>
    </location>
</feature>
<sequence length="56" mass="6328">MGLAETKEAIDAAAKAFPSWSKTTAKERHDILMKFYALMKEHEDDLARLIASFSLE</sequence>
<reference evidence="3 4" key="1">
    <citation type="submission" date="2024-05" db="EMBL/GenBank/DDBJ databases">
        <title>A draft genome resource for the thread blight pathogen Marasmius tenuissimus strain MS-2.</title>
        <authorList>
            <person name="Yulfo-Soto G.E."/>
            <person name="Baruah I.K."/>
            <person name="Amoako-Attah I."/>
            <person name="Bukari Y."/>
            <person name="Meinhardt L.W."/>
            <person name="Bailey B.A."/>
            <person name="Cohen S.P."/>
        </authorList>
    </citation>
    <scope>NUCLEOTIDE SEQUENCE [LARGE SCALE GENOMIC DNA]</scope>
    <source>
        <strain evidence="3 4">MS-2</strain>
    </source>
</reference>
<dbReference type="Gene3D" id="3.40.605.10">
    <property type="entry name" value="Aldehyde Dehydrogenase, Chain A, domain 1"/>
    <property type="match status" value="1"/>
</dbReference>
<dbReference type="PANTHER" id="PTHR43353:SF5">
    <property type="entry name" value="SUCCINATE-SEMIALDEHYDE DEHYDROGENASE, MITOCHONDRIAL"/>
    <property type="match status" value="1"/>
</dbReference>
<protein>
    <recommendedName>
        <fullName evidence="2">Aldehyde dehydrogenase domain-containing protein</fullName>
    </recommendedName>
</protein>
<keyword evidence="4" id="KW-1185">Reference proteome</keyword>
<dbReference type="Pfam" id="PF00171">
    <property type="entry name" value="Aldedh"/>
    <property type="match status" value="1"/>
</dbReference>
<dbReference type="SUPFAM" id="SSF53720">
    <property type="entry name" value="ALDH-like"/>
    <property type="match status" value="1"/>
</dbReference>
<dbReference type="Proteomes" id="UP001437256">
    <property type="component" value="Unassembled WGS sequence"/>
</dbReference>
<evidence type="ECO:0000313" key="3">
    <source>
        <dbReference type="EMBL" id="KAL0070236.1"/>
    </source>
</evidence>
<evidence type="ECO:0000256" key="1">
    <source>
        <dbReference type="ARBA" id="ARBA00023002"/>
    </source>
</evidence>
<proteinExistence type="predicted"/>
<dbReference type="PANTHER" id="PTHR43353">
    <property type="entry name" value="SUCCINATE-SEMIALDEHYDE DEHYDROGENASE, MITOCHONDRIAL"/>
    <property type="match status" value="1"/>
</dbReference>
<dbReference type="InterPro" id="IPR016161">
    <property type="entry name" value="Ald_DH/histidinol_DH"/>
</dbReference>
<dbReference type="InterPro" id="IPR050740">
    <property type="entry name" value="Aldehyde_DH_Superfamily"/>
</dbReference>
<dbReference type="InterPro" id="IPR015590">
    <property type="entry name" value="Aldehyde_DH_dom"/>
</dbReference>